<feature type="transmembrane region" description="Helical" evidence="1">
    <location>
        <begin position="129"/>
        <end position="148"/>
    </location>
</feature>
<feature type="transmembrane region" description="Helical" evidence="1">
    <location>
        <begin position="85"/>
        <end position="109"/>
    </location>
</feature>
<evidence type="ECO:0000256" key="1">
    <source>
        <dbReference type="SAM" id="Phobius"/>
    </source>
</evidence>
<dbReference type="AlphaFoldDB" id="A0A7J7W7B8"/>
<sequence length="149" mass="16887">MFYSFVNTLDCNVQPNLLFSLCLPGLLYISCHITGWLPCLAILKIICSCYTSSTKGFSKWKKPVGAMIYLPFYVNNRLGNLSSSIYLLLFYVNSYLYLWMVILFHWPFLPTSHTLDVLLFCSLSSYTDSQHQGSGCGIVLLVSFGCFVD</sequence>
<reference evidence="2 3" key="1">
    <citation type="journal article" date="2020" name="Nature">
        <title>Six reference-quality genomes reveal evolution of bat adaptations.</title>
        <authorList>
            <person name="Jebb D."/>
            <person name="Huang Z."/>
            <person name="Pippel M."/>
            <person name="Hughes G.M."/>
            <person name="Lavrichenko K."/>
            <person name="Devanna P."/>
            <person name="Winkler S."/>
            <person name="Jermiin L.S."/>
            <person name="Skirmuntt E.C."/>
            <person name="Katzourakis A."/>
            <person name="Burkitt-Gray L."/>
            <person name="Ray D.A."/>
            <person name="Sullivan K.A.M."/>
            <person name="Roscito J.G."/>
            <person name="Kirilenko B.M."/>
            <person name="Davalos L.M."/>
            <person name="Corthals A.P."/>
            <person name="Power M.L."/>
            <person name="Jones G."/>
            <person name="Ransome R.D."/>
            <person name="Dechmann D.K.N."/>
            <person name="Locatelli A.G."/>
            <person name="Puechmaille S.J."/>
            <person name="Fedrigo O."/>
            <person name="Jarvis E.D."/>
            <person name="Hiller M."/>
            <person name="Vernes S.C."/>
            <person name="Myers E.W."/>
            <person name="Teeling E.C."/>
        </authorList>
    </citation>
    <scope>NUCLEOTIDE SEQUENCE [LARGE SCALE GENOMIC DNA]</scope>
    <source>
        <strain evidence="2">MRhiFer1</strain>
        <tissue evidence="2">Lung</tissue>
    </source>
</reference>
<comment type="caution">
    <text evidence="2">The sequence shown here is derived from an EMBL/GenBank/DDBJ whole genome shotgun (WGS) entry which is preliminary data.</text>
</comment>
<keyword evidence="1" id="KW-0472">Membrane</keyword>
<organism evidence="2 3">
    <name type="scientific">Rhinolophus ferrumequinum</name>
    <name type="common">Greater horseshoe bat</name>
    <dbReference type="NCBI Taxonomy" id="59479"/>
    <lineage>
        <taxon>Eukaryota</taxon>
        <taxon>Metazoa</taxon>
        <taxon>Chordata</taxon>
        <taxon>Craniata</taxon>
        <taxon>Vertebrata</taxon>
        <taxon>Euteleostomi</taxon>
        <taxon>Mammalia</taxon>
        <taxon>Eutheria</taxon>
        <taxon>Laurasiatheria</taxon>
        <taxon>Chiroptera</taxon>
        <taxon>Yinpterochiroptera</taxon>
        <taxon>Rhinolophoidea</taxon>
        <taxon>Rhinolophidae</taxon>
        <taxon>Rhinolophinae</taxon>
        <taxon>Rhinolophus</taxon>
    </lineage>
</organism>
<evidence type="ECO:0000313" key="2">
    <source>
        <dbReference type="EMBL" id="KAF6333324.1"/>
    </source>
</evidence>
<dbReference type="EMBL" id="JACAGC010000011">
    <property type="protein sequence ID" value="KAF6333324.1"/>
    <property type="molecule type" value="Genomic_DNA"/>
</dbReference>
<evidence type="ECO:0000313" key="3">
    <source>
        <dbReference type="Proteomes" id="UP000585614"/>
    </source>
</evidence>
<gene>
    <name evidence="2" type="ORF">mRhiFer1_008101</name>
</gene>
<dbReference type="Proteomes" id="UP000585614">
    <property type="component" value="Unassembled WGS sequence"/>
</dbReference>
<keyword evidence="1" id="KW-1133">Transmembrane helix</keyword>
<feature type="transmembrane region" description="Helical" evidence="1">
    <location>
        <begin position="26"/>
        <end position="51"/>
    </location>
</feature>
<proteinExistence type="predicted"/>
<accession>A0A7J7W7B8</accession>
<name>A0A7J7W7B8_RHIFE</name>
<keyword evidence="1" id="KW-0812">Transmembrane</keyword>
<protein>
    <submittedName>
        <fullName evidence="2">Uncharacterized protein</fullName>
    </submittedName>
</protein>